<reference evidence="2 3" key="1">
    <citation type="journal article" date="2022" name="bioRxiv">
        <title>Genomics of Preaxostyla Flagellates Illuminates Evolutionary Transitions and the Path Towards Mitochondrial Loss.</title>
        <authorList>
            <person name="Novak L.V.F."/>
            <person name="Treitli S.C."/>
            <person name="Pyrih J."/>
            <person name="Halakuc P."/>
            <person name="Pipaliya S.V."/>
            <person name="Vacek V."/>
            <person name="Brzon O."/>
            <person name="Soukal P."/>
            <person name="Eme L."/>
            <person name="Dacks J.B."/>
            <person name="Karnkowska A."/>
            <person name="Elias M."/>
            <person name="Hampl V."/>
        </authorList>
    </citation>
    <scope>NUCLEOTIDE SEQUENCE [LARGE SCALE GENOMIC DNA]</scope>
    <source>
        <strain evidence="2">NAU3</strain>
        <tissue evidence="2">Gut</tissue>
    </source>
</reference>
<comment type="caution">
    <text evidence="2">The sequence shown here is derived from an EMBL/GenBank/DDBJ whole genome shotgun (WGS) entry which is preliminary data.</text>
</comment>
<feature type="region of interest" description="Disordered" evidence="1">
    <location>
        <begin position="78"/>
        <end position="155"/>
    </location>
</feature>
<dbReference type="Proteomes" id="UP001281761">
    <property type="component" value="Unassembled WGS sequence"/>
</dbReference>
<protein>
    <submittedName>
        <fullName evidence="2">Uncharacterized protein</fullName>
    </submittedName>
</protein>
<dbReference type="EMBL" id="JARBJD010000422">
    <property type="protein sequence ID" value="KAK2942238.1"/>
    <property type="molecule type" value="Genomic_DNA"/>
</dbReference>
<feature type="compositionally biased region" description="Polar residues" evidence="1">
    <location>
        <begin position="78"/>
        <end position="124"/>
    </location>
</feature>
<evidence type="ECO:0000313" key="3">
    <source>
        <dbReference type="Proteomes" id="UP001281761"/>
    </source>
</evidence>
<keyword evidence="3" id="KW-1185">Reference proteome</keyword>
<sequence>MGLVISPVSDRQYFSAKTDRSVPVSHAYFCLPTFSVTLLQYIDEDKWKAVIELERTKRETDKRFQEEKQMAEEAITLQFATDDTKQPLNTAQPTSTSKPANSSNSASTETPSTANTKTGLSLSLTGAADGTVRVSTQSPRTPPTGLTIINPAKYL</sequence>
<evidence type="ECO:0000313" key="2">
    <source>
        <dbReference type="EMBL" id="KAK2942238.1"/>
    </source>
</evidence>
<gene>
    <name evidence="2" type="ORF">BLNAU_22845</name>
</gene>
<evidence type="ECO:0000256" key="1">
    <source>
        <dbReference type="SAM" id="MobiDB-lite"/>
    </source>
</evidence>
<name>A0ABQ9WSC9_9EUKA</name>
<organism evidence="2 3">
    <name type="scientific">Blattamonas nauphoetae</name>
    <dbReference type="NCBI Taxonomy" id="2049346"/>
    <lineage>
        <taxon>Eukaryota</taxon>
        <taxon>Metamonada</taxon>
        <taxon>Preaxostyla</taxon>
        <taxon>Oxymonadida</taxon>
        <taxon>Blattamonas</taxon>
    </lineage>
</organism>
<accession>A0ABQ9WSC9</accession>
<proteinExistence type="predicted"/>